<dbReference type="Proteomes" id="UP001056588">
    <property type="component" value="Chromosome"/>
</dbReference>
<accession>A0ABY4QAE6</accession>
<keyword evidence="2" id="KW-1185">Reference proteome</keyword>
<organism evidence="1 2">
    <name type="scientific">Staphylococcus edaphicus</name>
    <dbReference type="NCBI Taxonomy" id="1955013"/>
    <lineage>
        <taxon>Bacteria</taxon>
        <taxon>Bacillati</taxon>
        <taxon>Bacillota</taxon>
        <taxon>Bacilli</taxon>
        <taxon>Bacillales</taxon>
        <taxon>Staphylococcaceae</taxon>
        <taxon>Staphylococcus</taxon>
    </lineage>
</organism>
<gene>
    <name evidence="1" type="ORF">MNY58_12530</name>
</gene>
<protein>
    <submittedName>
        <fullName evidence="1">Uncharacterized protein</fullName>
    </submittedName>
</protein>
<dbReference type="RefSeq" id="WP_167380390.1">
    <property type="nucleotide sequence ID" value="NZ_CP093217.1"/>
</dbReference>
<reference evidence="1" key="1">
    <citation type="submission" date="2022-03" db="EMBL/GenBank/DDBJ databases">
        <title>Complete Genome Sequence of Staphylococcus edaphicus strain CCM 8731.</title>
        <authorList>
            <person name="Rimmer C.O."/>
            <person name="Thomas J.C."/>
        </authorList>
    </citation>
    <scope>NUCLEOTIDE SEQUENCE</scope>
    <source>
        <strain evidence="1">CCM 8731</strain>
    </source>
</reference>
<dbReference type="EMBL" id="CP093217">
    <property type="protein sequence ID" value="UQW81367.1"/>
    <property type="molecule type" value="Genomic_DNA"/>
</dbReference>
<evidence type="ECO:0000313" key="2">
    <source>
        <dbReference type="Proteomes" id="UP001056588"/>
    </source>
</evidence>
<sequence>MKLLNYSIEHDAYNELVTIHAETNKGNEFSFTFADTHTLREVKNKLEELSNKLDNDSK</sequence>
<name>A0ABY4QAE6_9STAP</name>
<proteinExistence type="predicted"/>
<evidence type="ECO:0000313" key="1">
    <source>
        <dbReference type="EMBL" id="UQW81367.1"/>
    </source>
</evidence>